<feature type="region of interest" description="Disordered" evidence="1">
    <location>
        <begin position="55"/>
        <end position="75"/>
    </location>
</feature>
<dbReference type="SUPFAM" id="SSF47923">
    <property type="entry name" value="Ypt/Rab-GAP domain of gyp1p"/>
    <property type="match status" value="2"/>
</dbReference>
<evidence type="ECO:0000259" key="3">
    <source>
        <dbReference type="PROSITE" id="PS50086"/>
    </source>
</evidence>
<evidence type="ECO:0000313" key="5">
    <source>
        <dbReference type="RefSeq" id="XP_022945150.1"/>
    </source>
</evidence>
<dbReference type="GO" id="GO:0005096">
    <property type="term" value="F:GTPase activator activity"/>
    <property type="evidence" value="ECO:0007669"/>
    <property type="project" value="TreeGrafter"/>
</dbReference>
<evidence type="ECO:0000256" key="2">
    <source>
        <dbReference type="SAM" id="Phobius"/>
    </source>
</evidence>
<dbReference type="Proteomes" id="UP000504609">
    <property type="component" value="Unplaced"/>
</dbReference>
<keyword evidence="2" id="KW-0812">Transmembrane</keyword>
<proteinExistence type="predicted"/>
<dbReference type="GeneID" id="111449473"/>
<keyword evidence="2" id="KW-1133">Transmembrane helix</keyword>
<dbReference type="AlphaFoldDB" id="A0A6J1G038"/>
<name>A0A6J1G038_CUCMO</name>
<feature type="domain" description="Rab-GAP TBC" evidence="3">
    <location>
        <begin position="152"/>
        <end position="546"/>
    </location>
</feature>
<dbReference type="FunFam" id="1.10.8.270:FF:000022">
    <property type="entry name" value="Ypt/Rab-GAP domain of gyp1p superfamily protein"/>
    <property type="match status" value="1"/>
</dbReference>
<feature type="region of interest" description="Disordered" evidence="1">
    <location>
        <begin position="96"/>
        <end position="125"/>
    </location>
</feature>
<dbReference type="Gene3D" id="1.10.472.80">
    <property type="entry name" value="Ypt/Rab-GAP domain of gyp1p, domain 3"/>
    <property type="match status" value="1"/>
</dbReference>
<dbReference type="InterPro" id="IPR000195">
    <property type="entry name" value="Rab-GAP-TBC_dom"/>
</dbReference>
<gene>
    <name evidence="5" type="primary">LOC111449473</name>
</gene>
<organism evidence="4 5">
    <name type="scientific">Cucurbita moschata</name>
    <name type="common">Winter crookneck squash</name>
    <name type="synonym">Cucurbita pepo var. moschata</name>
    <dbReference type="NCBI Taxonomy" id="3662"/>
    <lineage>
        <taxon>Eukaryota</taxon>
        <taxon>Viridiplantae</taxon>
        <taxon>Streptophyta</taxon>
        <taxon>Embryophyta</taxon>
        <taxon>Tracheophyta</taxon>
        <taxon>Spermatophyta</taxon>
        <taxon>Magnoliopsida</taxon>
        <taxon>eudicotyledons</taxon>
        <taxon>Gunneridae</taxon>
        <taxon>Pentapetalae</taxon>
        <taxon>rosids</taxon>
        <taxon>fabids</taxon>
        <taxon>Cucurbitales</taxon>
        <taxon>Cucurbitaceae</taxon>
        <taxon>Cucurbiteae</taxon>
        <taxon>Cucurbita</taxon>
    </lineage>
</organism>
<sequence>MIASGTDIARSFGVGGGFVSRMMAGARPNAAVAVTALAGLAVVVVLFYSASRALKQTPTPSSPDPNSNSPPSSSSLSSASSSWVHLRSVLFVVTSSSPASSSSSDRGRLKSPWSRKKRKHALSPQQWRSLYTPDGKLRDGGLKFLKKVRSGGVDPSIRAEVWPFLLGVYDLTSSEEERDAVRVQKRKEYERLRKQCRSLLKFGDESIKLNDDDMNCHKEGVIQHAAHGDDSSMNCCNKEGVIQHAAHGDDSSMNCCNKEGDNQHVAHGDDSPSLGDVISARESISSDERGLNSGVLLEEDDSSRGMTNADASVLNTESSDSDSSGDPEVSHTFPSSDGREDNDPDFTSKNLSPLVEVTSKFRSNEDFTTWQRIIRLDAVRANAEWIAYAPSQAAVSDDKARHLAEVVGLKDYDHLESSRIFHASRLVTILEAYALYDPEIGYCQGMSDLLSPIITVITEDHEAFWCFVGFMRKARHNFRLDEVGIRKQLNIVSRIIRFKDSHLYRHLQNLEAEDCFFVYRMVVVLFRRELTFEQTLCLWEVMWADQAAIRAGVGKSAWSRIRQRAPPTEDLLLYAIAASVLQKRKLIIEKYNSMDEIIRECNSMAGQLDVWKLLDGAHDLVVTLHEKIETSI</sequence>
<feature type="transmembrane region" description="Helical" evidence="2">
    <location>
        <begin position="30"/>
        <end position="50"/>
    </location>
</feature>
<reference evidence="5" key="1">
    <citation type="submission" date="2025-08" db="UniProtKB">
        <authorList>
            <consortium name="RefSeq"/>
        </authorList>
    </citation>
    <scope>IDENTIFICATION</scope>
    <source>
        <tissue evidence="5">Young leaves</tissue>
    </source>
</reference>
<dbReference type="Pfam" id="PF00566">
    <property type="entry name" value="RabGAP-TBC"/>
    <property type="match status" value="1"/>
</dbReference>
<dbReference type="SMART" id="SM00164">
    <property type="entry name" value="TBC"/>
    <property type="match status" value="1"/>
</dbReference>
<dbReference type="RefSeq" id="XP_022945150.1">
    <property type="nucleotide sequence ID" value="XM_023089382.1"/>
</dbReference>
<evidence type="ECO:0000313" key="4">
    <source>
        <dbReference type="Proteomes" id="UP000504609"/>
    </source>
</evidence>
<dbReference type="PANTHER" id="PTHR22957">
    <property type="entry name" value="TBC1 DOMAIN FAMILY MEMBER GTPASE-ACTIVATING PROTEIN"/>
    <property type="match status" value="1"/>
</dbReference>
<feature type="compositionally biased region" description="Low complexity" evidence="1">
    <location>
        <begin position="64"/>
        <end position="75"/>
    </location>
</feature>
<protein>
    <submittedName>
        <fullName evidence="5">Small G protein signaling modulator 2-like isoform X4</fullName>
    </submittedName>
</protein>
<dbReference type="PROSITE" id="PS50086">
    <property type="entry name" value="TBC_RABGAP"/>
    <property type="match status" value="1"/>
</dbReference>
<keyword evidence="2" id="KW-0472">Membrane</keyword>
<feature type="region of interest" description="Disordered" evidence="1">
    <location>
        <begin position="282"/>
        <end position="350"/>
    </location>
</feature>
<dbReference type="Gene3D" id="1.10.8.270">
    <property type="entry name" value="putative rabgap domain of human tbc1 domain family member 14 like domains"/>
    <property type="match status" value="1"/>
</dbReference>
<feature type="compositionally biased region" description="Polar residues" evidence="1">
    <location>
        <begin position="304"/>
        <end position="317"/>
    </location>
</feature>
<dbReference type="InterPro" id="IPR035969">
    <property type="entry name" value="Rab-GAP_TBC_sf"/>
</dbReference>
<evidence type="ECO:0000256" key="1">
    <source>
        <dbReference type="SAM" id="MobiDB-lite"/>
    </source>
</evidence>
<dbReference type="PANTHER" id="PTHR22957:SF507">
    <property type="entry name" value="OS08G0547200 PROTEIN"/>
    <property type="match status" value="1"/>
</dbReference>
<accession>A0A6J1G038</accession>
<dbReference type="FunFam" id="1.10.472.80:FF:000014">
    <property type="entry name" value="GTPase-activating protein gyp7 isoform X1"/>
    <property type="match status" value="1"/>
</dbReference>
<keyword evidence="4" id="KW-1185">Reference proteome</keyword>